<evidence type="ECO:0000313" key="2">
    <source>
        <dbReference type="EnsemblPlants" id="EMT22126"/>
    </source>
</evidence>
<dbReference type="InterPro" id="IPR036047">
    <property type="entry name" value="F-box-like_dom_sf"/>
</dbReference>
<sequence length="531" mass="58978">MKKVFSRYFIAILSHIQISVSIIVMSMNKVINVSKTKIPRTGFSVPFSQVPIKKLIVTRSGQIQVGKRTAKTLTQKIAHNYRAPADGRSMEKLPDDDVLAILERVAGIPDLFRCAVTCTRWRRLIADASFLRRCWPEGVRHPSSLIGFFAEQRRHDLQGRQEIWSAPPPVMPPSFVPAPWSPLGPRRPYSDVVPDDQAILAALLGSRHGLLLVRLVPHNELIDASCRFNRLALFDPLARTSRVLPLLDTNGHLRITGCAIITDADRCPNERRCPAPTSSTYPALFKVLIIGTFQVGDLPGYKLCIFTSSDSRWSTPVKFYDPWEHRVYAAPIQANAVVCQGTAHWLFKSVSKDYALEVSLETAHVSLTKLPVTLSNTGCRCSGTSLLSVNGDGKLLLSVHYKFLSLEIWTCQGDMSEDGTIDWLHTKTIELNRPQQGWVVPAQCICLGEMGGALLLKDNKGCTHILDLQTGAMEIVQSWFCGVVVRAIPFEIDWPAFFMSRLVGGSIERTKFGGAILDSFGEELFGQLLLG</sequence>
<proteinExistence type="predicted"/>
<dbReference type="SUPFAM" id="SSF81383">
    <property type="entry name" value="F-box domain"/>
    <property type="match status" value="1"/>
</dbReference>
<accession>M8CG20</accession>
<feature type="domain" description="F-box" evidence="1">
    <location>
        <begin position="91"/>
        <end position="132"/>
    </location>
</feature>
<evidence type="ECO:0000259" key="1">
    <source>
        <dbReference type="Pfam" id="PF12937"/>
    </source>
</evidence>
<dbReference type="Gene3D" id="1.20.1280.50">
    <property type="match status" value="1"/>
</dbReference>
<dbReference type="InterPro" id="IPR001810">
    <property type="entry name" value="F-box_dom"/>
</dbReference>
<protein>
    <recommendedName>
        <fullName evidence="1">F-box domain-containing protein</fullName>
    </recommendedName>
</protein>
<reference evidence="2" key="1">
    <citation type="submission" date="2015-06" db="UniProtKB">
        <authorList>
            <consortium name="EnsemblPlants"/>
        </authorList>
    </citation>
    <scope>IDENTIFICATION</scope>
</reference>
<dbReference type="PANTHER" id="PTHR35828:SF20">
    <property type="entry name" value="F-BOX DOMAIN-CONTAINING PROTEIN"/>
    <property type="match status" value="1"/>
</dbReference>
<dbReference type="PANTHER" id="PTHR35828">
    <property type="entry name" value="OS08G0203800 PROTEIN-RELATED"/>
    <property type="match status" value="1"/>
</dbReference>
<dbReference type="AlphaFoldDB" id="M8CG20"/>
<dbReference type="Pfam" id="PF12937">
    <property type="entry name" value="F-box-like"/>
    <property type="match status" value="1"/>
</dbReference>
<organism evidence="2">
    <name type="scientific">Aegilops tauschii</name>
    <name type="common">Tausch's goatgrass</name>
    <name type="synonym">Aegilops squarrosa</name>
    <dbReference type="NCBI Taxonomy" id="37682"/>
    <lineage>
        <taxon>Eukaryota</taxon>
        <taxon>Viridiplantae</taxon>
        <taxon>Streptophyta</taxon>
        <taxon>Embryophyta</taxon>
        <taxon>Tracheophyta</taxon>
        <taxon>Spermatophyta</taxon>
        <taxon>Magnoliopsida</taxon>
        <taxon>Liliopsida</taxon>
        <taxon>Poales</taxon>
        <taxon>Poaceae</taxon>
        <taxon>BOP clade</taxon>
        <taxon>Pooideae</taxon>
        <taxon>Triticodae</taxon>
        <taxon>Triticeae</taxon>
        <taxon>Triticinae</taxon>
        <taxon>Aegilops</taxon>
    </lineage>
</organism>
<dbReference type="EnsemblPlants" id="EMT22126">
    <property type="protein sequence ID" value="EMT22126"/>
    <property type="gene ID" value="F775_10535"/>
</dbReference>
<name>M8CG20_AEGTA</name>